<evidence type="ECO:0000256" key="1">
    <source>
        <dbReference type="ARBA" id="ARBA00003217"/>
    </source>
</evidence>
<organism evidence="15 16">
    <name type="scientific">Ahrensia kielensis</name>
    <dbReference type="NCBI Taxonomy" id="76980"/>
    <lineage>
        <taxon>Bacteria</taxon>
        <taxon>Pseudomonadati</taxon>
        <taxon>Pseudomonadota</taxon>
        <taxon>Alphaproteobacteria</taxon>
        <taxon>Hyphomicrobiales</taxon>
        <taxon>Ahrensiaceae</taxon>
        <taxon>Ahrensia</taxon>
    </lineage>
</organism>
<dbReference type="Proteomes" id="UP001477870">
    <property type="component" value="Unassembled WGS sequence"/>
</dbReference>
<dbReference type="InterPro" id="IPR012338">
    <property type="entry name" value="Beta-lactam/transpept-like"/>
</dbReference>
<keyword evidence="6" id="KW-0645">Protease</keyword>
<evidence type="ECO:0000256" key="8">
    <source>
        <dbReference type="ARBA" id="ARBA00022801"/>
    </source>
</evidence>
<comment type="similarity">
    <text evidence="3 13">Belongs to the peptidase S11 family.</text>
</comment>
<keyword evidence="16" id="KW-1185">Reference proteome</keyword>
<evidence type="ECO:0000256" key="2">
    <source>
        <dbReference type="ARBA" id="ARBA00004752"/>
    </source>
</evidence>
<dbReference type="SUPFAM" id="SSF69189">
    <property type="entry name" value="Penicillin-binding protein associated domain"/>
    <property type="match status" value="1"/>
</dbReference>
<comment type="function">
    <text evidence="1">Removes C-terminal D-alanyl residues from sugar-peptide cell wall precursors.</text>
</comment>
<keyword evidence="9" id="KW-0133">Cell shape</keyword>
<keyword evidence="10" id="KW-0573">Peptidoglycan synthesis</keyword>
<reference evidence="15 16" key="1">
    <citation type="submission" date="2024-03" db="EMBL/GenBank/DDBJ databases">
        <title>Community enrichment and isolation of bacterial strains for fucoidan degradation.</title>
        <authorList>
            <person name="Sichert A."/>
        </authorList>
    </citation>
    <scope>NUCLEOTIDE SEQUENCE [LARGE SCALE GENOMIC DNA]</scope>
    <source>
        <strain evidence="15 16">AS62</strain>
    </source>
</reference>
<keyword evidence="8 15" id="KW-0378">Hydrolase</keyword>
<evidence type="ECO:0000256" key="5">
    <source>
        <dbReference type="ARBA" id="ARBA00022645"/>
    </source>
</evidence>
<proteinExistence type="inferred from homology"/>
<dbReference type="PRINTS" id="PR00725">
    <property type="entry name" value="DADACBPTASE1"/>
</dbReference>
<comment type="pathway">
    <text evidence="2">Cell wall biogenesis; peptidoglycan biosynthesis.</text>
</comment>
<dbReference type="Gene3D" id="3.40.710.10">
    <property type="entry name" value="DD-peptidase/beta-lactamase superfamily"/>
    <property type="match status" value="1"/>
</dbReference>
<dbReference type="PANTHER" id="PTHR21581:SF6">
    <property type="entry name" value="TRAFFICKING PROTEIN PARTICLE COMPLEX SUBUNIT 12"/>
    <property type="match status" value="1"/>
</dbReference>
<dbReference type="GO" id="GO:0004180">
    <property type="term" value="F:carboxypeptidase activity"/>
    <property type="evidence" value="ECO:0007669"/>
    <property type="project" value="UniProtKB-KW"/>
</dbReference>
<protein>
    <recommendedName>
        <fullName evidence="4">serine-type D-Ala-D-Ala carboxypeptidase</fullName>
        <ecNumber evidence="4">3.4.16.4</ecNumber>
    </recommendedName>
</protein>
<dbReference type="InterPro" id="IPR015956">
    <property type="entry name" value="Peniciliin-bd_prot_C_sf"/>
</dbReference>
<dbReference type="PANTHER" id="PTHR21581">
    <property type="entry name" value="D-ALANYL-D-ALANINE CARBOXYPEPTIDASE"/>
    <property type="match status" value="1"/>
</dbReference>
<evidence type="ECO:0000256" key="13">
    <source>
        <dbReference type="RuleBase" id="RU004016"/>
    </source>
</evidence>
<dbReference type="EC" id="3.4.16.4" evidence="4"/>
<evidence type="ECO:0000313" key="15">
    <source>
        <dbReference type="EMBL" id="MEM5500890.1"/>
    </source>
</evidence>
<dbReference type="SMART" id="SM00936">
    <property type="entry name" value="PBP5_C"/>
    <property type="match status" value="1"/>
</dbReference>
<dbReference type="InterPro" id="IPR001967">
    <property type="entry name" value="Peptidase_S11_N"/>
</dbReference>
<dbReference type="InterPro" id="IPR018044">
    <property type="entry name" value="Peptidase_S11"/>
</dbReference>
<evidence type="ECO:0000256" key="7">
    <source>
        <dbReference type="ARBA" id="ARBA00022729"/>
    </source>
</evidence>
<evidence type="ECO:0000256" key="4">
    <source>
        <dbReference type="ARBA" id="ARBA00012448"/>
    </source>
</evidence>
<name>A0ABU9T435_9HYPH</name>
<comment type="caution">
    <text evidence="15">The sequence shown here is derived from an EMBL/GenBank/DDBJ whole genome shotgun (WGS) entry which is preliminary data.</text>
</comment>
<keyword evidence="5 15" id="KW-0121">Carboxypeptidase</keyword>
<dbReference type="EMBL" id="JBBMQO010000002">
    <property type="protein sequence ID" value="MEM5500890.1"/>
    <property type="molecule type" value="Genomic_DNA"/>
</dbReference>
<accession>A0ABU9T435</accession>
<dbReference type="InterPro" id="IPR037167">
    <property type="entry name" value="Peptidase_S11_C_sf"/>
</dbReference>
<keyword evidence="7" id="KW-0732">Signal</keyword>
<dbReference type="InterPro" id="IPR012907">
    <property type="entry name" value="Peptidase_S11_C"/>
</dbReference>
<dbReference type="SUPFAM" id="SSF56601">
    <property type="entry name" value="beta-lactamase/transpeptidase-like"/>
    <property type="match status" value="1"/>
</dbReference>
<evidence type="ECO:0000256" key="3">
    <source>
        <dbReference type="ARBA" id="ARBA00007164"/>
    </source>
</evidence>
<dbReference type="Pfam" id="PF00768">
    <property type="entry name" value="Peptidase_S11"/>
    <property type="match status" value="1"/>
</dbReference>
<evidence type="ECO:0000256" key="10">
    <source>
        <dbReference type="ARBA" id="ARBA00022984"/>
    </source>
</evidence>
<dbReference type="Gene3D" id="2.60.410.10">
    <property type="entry name" value="D-Ala-D-Ala carboxypeptidase, C-terminal domain"/>
    <property type="match status" value="1"/>
</dbReference>
<dbReference type="RefSeq" id="WP_342847413.1">
    <property type="nucleotide sequence ID" value="NZ_JBBMQO010000002.1"/>
</dbReference>
<evidence type="ECO:0000256" key="11">
    <source>
        <dbReference type="ARBA" id="ARBA00023316"/>
    </source>
</evidence>
<keyword evidence="11" id="KW-0961">Cell wall biogenesis/degradation</keyword>
<evidence type="ECO:0000313" key="16">
    <source>
        <dbReference type="Proteomes" id="UP001477870"/>
    </source>
</evidence>
<evidence type="ECO:0000256" key="9">
    <source>
        <dbReference type="ARBA" id="ARBA00022960"/>
    </source>
</evidence>
<sequence>MLFAVSTGAHAQLFETRAKQAMLIDVETGSILFAKNEAEQIPPASLAKLMTMEVVFNALKTGRLSLTDEFYVSENAWRTGGAPSGTSTMFAELKSSIPLEDLIQGVIVQSANDGCIIIAEGMAGSEETFAGLMSERAKQIGLTDSIFYNSTGLPHPDQKTSMRDLIKLALHLQREYPEYYKYYSQTEFTWNKIRQRNRNPLINMDIGADGLKTGFTEDSGYAIVGSTKQDGRRLIVAMSGLESDRDRAEESRRMLQWGLRAFEPFTLFNKDEVIGQARLYGGAQLHVPLKTHDKVTILVPLTNRDKLKARIVYEGPIASPVEEGVEIATLNVYIGDQLAQQAPLFTAETIAKGPIHRQALDAITELAIGWIKN</sequence>
<evidence type="ECO:0000259" key="14">
    <source>
        <dbReference type="SMART" id="SM00936"/>
    </source>
</evidence>
<feature type="domain" description="Peptidase S11 D-Ala-D-Ala carboxypeptidase A C-terminal" evidence="14">
    <location>
        <begin position="262"/>
        <end position="352"/>
    </location>
</feature>
<dbReference type="Pfam" id="PF07943">
    <property type="entry name" value="PBP5_C"/>
    <property type="match status" value="1"/>
</dbReference>
<evidence type="ECO:0000256" key="6">
    <source>
        <dbReference type="ARBA" id="ARBA00022670"/>
    </source>
</evidence>
<evidence type="ECO:0000256" key="12">
    <source>
        <dbReference type="ARBA" id="ARBA00034000"/>
    </source>
</evidence>
<comment type="catalytic activity">
    <reaction evidence="12">
        <text>Preferential cleavage: (Ac)2-L-Lys-D-Ala-|-D-Ala. Also transpeptidation of peptidyl-alanyl moieties that are N-acyl substituents of D-alanine.</text>
        <dbReference type="EC" id="3.4.16.4"/>
    </reaction>
</comment>
<gene>
    <name evidence="15" type="ORF">WNY59_04745</name>
</gene>